<reference evidence="2" key="1">
    <citation type="submission" date="2019-11" db="EMBL/GenBank/DDBJ databases">
        <title>Lipid analysis of CO2-rich subsurface aquifers suggests an autotrophy-based deep biosphere with lysolipids enriched in CPR bacteria.</title>
        <authorList>
            <person name="Probst A.J."/>
            <person name="Elling F.J."/>
            <person name="Castelle C.J."/>
            <person name="Zhu Q."/>
            <person name="Elvert M."/>
            <person name="Birarda G."/>
            <person name="Holman H.-Y."/>
            <person name="Lane K.R."/>
            <person name="Ladd B."/>
            <person name="Ryan M.C."/>
            <person name="Woyke T."/>
            <person name="Hinrichs K.-U."/>
            <person name="Banfield J.F."/>
        </authorList>
    </citation>
    <scope>NUCLEOTIDE SEQUENCE</scope>
    <source>
        <strain evidence="2">CG_2015-01_33_1645</strain>
    </source>
</reference>
<dbReference type="EMBL" id="JAACVF010000079">
    <property type="protein sequence ID" value="NCN65060.1"/>
    <property type="molecule type" value="Genomic_DNA"/>
</dbReference>
<organism evidence="2 3">
    <name type="scientific">Candidatus Altarchaeum hamiconexum</name>
    <dbReference type="NCBI Taxonomy" id="1803513"/>
    <lineage>
        <taxon>Archaea</taxon>
        <taxon>Candidatus Altarchaeota</taxon>
        <taxon>Candidatus Altiarchaeia</taxon>
        <taxon>Candidatus Altarchaeales</taxon>
        <taxon>Candidatus Altarchaeaceae</taxon>
        <taxon>Candidatus Altarchaeum</taxon>
    </lineage>
</organism>
<gene>
    <name evidence="2" type="ORF">GW910_03160</name>
</gene>
<evidence type="ECO:0000256" key="1">
    <source>
        <dbReference type="SAM" id="MobiDB-lite"/>
    </source>
</evidence>
<sequence>MNETNNRPQDTEESNTEKPTEEFRVENGGMFFFIPIMLLFQFKDLMEDVGIIRTDISAIHFHLSMFFMNLFKIARIISCTDKIPMNVTFLSLNFHLFYENSKRLCVF</sequence>
<evidence type="ECO:0000313" key="3">
    <source>
        <dbReference type="Proteomes" id="UP000768163"/>
    </source>
</evidence>
<dbReference type="AlphaFoldDB" id="A0A8J7YW53"/>
<evidence type="ECO:0000313" key="2">
    <source>
        <dbReference type="EMBL" id="NCN65060.1"/>
    </source>
</evidence>
<protein>
    <submittedName>
        <fullName evidence="2">Uncharacterized protein</fullName>
    </submittedName>
</protein>
<feature type="region of interest" description="Disordered" evidence="1">
    <location>
        <begin position="1"/>
        <end position="21"/>
    </location>
</feature>
<dbReference type="Proteomes" id="UP000768163">
    <property type="component" value="Unassembled WGS sequence"/>
</dbReference>
<proteinExistence type="predicted"/>
<comment type="caution">
    <text evidence="2">The sequence shown here is derived from an EMBL/GenBank/DDBJ whole genome shotgun (WGS) entry which is preliminary data.</text>
</comment>
<accession>A0A8J7YW53</accession>
<feature type="non-terminal residue" evidence="2">
    <location>
        <position position="107"/>
    </location>
</feature>
<name>A0A8J7YW53_9ARCH</name>